<feature type="compositionally biased region" description="Acidic residues" evidence="1">
    <location>
        <begin position="102"/>
        <end position="111"/>
    </location>
</feature>
<keyword evidence="2" id="KW-0812">Transmembrane</keyword>
<feature type="transmembrane region" description="Helical" evidence="2">
    <location>
        <begin position="314"/>
        <end position="334"/>
    </location>
</feature>
<evidence type="ECO:0000256" key="1">
    <source>
        <dbReference type="SAM" id="MobiDB-lite"/>
    </source>
</evidence>
<protein>
    <submittedName>
        <fullName evidence="3">Uncharacterized protein</fullName>
    </submittedName>
</protein>
<evidence type="ECO:0000313" key="4">
    <source>
        <dbReference type="Proteomes" id="UP000241462"/>
    </source>
</evidence>
<feature type="compositionally biased region" description="Polar residues" evidence="1">
    <location>
        <begin position="185"/>
        <end position="202"/>
    </location>
</feature>
<feature type="region of interest" description="Disordered" evidence="1">
    <location>
        <begin position="1"/>
        <end position="121"/>
    </location>
</feature>
<dbReference type="AlphaFoldDB" id="A0A2T3AH96"/>
<evidence type="ECO:0000313" key="3">
    <source>
        <dbReference type="EMBL" id="PSR97610.1"/>
    </source>
</evidence>
<feature type="compositionally biased region" description="Pro residues" evidence="1">
    <location>
        <begin position="521"/>
        <end position="530"/>
    </location>
</feature>
<keyword evidence="2" id="KW-0472">Membrane</keyword>
<keyword evidence="2" id="KW-1133">Transmembrane helix</keyword>
<reference evidence="3 4" key="1">
    <citation type="journal article" date="2018" name="Mycol. Prog.">
        <title>Coniella lustricola, a new species from submerged detritus.</title>
        <authorList>
            <person name="Raudabaugh D.B."/>
            <person name="Iturriaga T."/>
            <person name="Carver A."/>
            <person name="Mondo S."/>
            <person name="Pangilinan J."/>
            <person name="Lipzen A."/>
            <person name="He G."/>
            <person name="Amirebrahimi M."/>
            <person name="Grigoriev I.V."/>
            <person name="Miller A.N."/>
        </authorList>
    </citation>
    <scope>NUCLEOTIDE SEQUENCE [LARGE SCALE GENOMIC DNA]</scope>
    <source>
        <strain evidence="3 4">B22-T-1</strain>
    </source>
</reference>
<feature type="compositionally biased region" description="Basic residues" evidence="1">
    <location>
        <begin position="271"/>
        <end position="280"/>
    </location>
</feature>
<gene>
    <name evidence="3" type="ORF">BD289DRAFT_81382</name>
</gene>
<feature type="compositionally biased region" description="Low complexity" evidence="1">
    <location>
        <begin position="42"/>
        <end position="76"/>
    </location>
</feature>
<feature type="transmembrane region" description="Helical" evidence="2">
    <location>
        <begin position="346"/>
        <end position="369"/>
    </location>
</feature>
<dbReference type="Proteomes" id="UP000241462">
    <property type="component" value="Unassembled WGS sequence"/>
</dbReference>
<name>A0A2T3AH96_9PEZI</name>
<sequence>MFSRVILRRINPAAAASSQADDIETQPLSPREPSSEREMSQRSESSFASVVPRSMSRLSSRSRSSSSTEATSAVTSEWPGSRTARASRSHVAPANPRPESGLYDDDMDDLEVGPGTPQVTTLPSRYSVVLDLPSTRLDLQGLKRNWSHGSSGAPTSRTIVGRRMPPREPQSPACRAHTPPIESMAISQPQQARIQPNTSRTRLGSAEADALYPTGRRHSRGGFTAPDEAENQLAEMAEEGRRRQRRTRDANTRNSQRRRSGDPPEEAEERRRRRRERRQPRSLDDDDEGTGRRHPNHFLFCFPWVKSRKLRSQILQCFVSGLFLLALLTIYLALLATHNITNSEFSLLLVLLILFAAIFFFQGLIRLVIQILRPKPIQQRQRSWLSPVHGAGGYAVPRQPIRVVLARDEEAVGIESEATKVNPPAYGLWRESVRVDPNRIFWQRNAEAASPAIDEERTLEAGESETEGPSSTTAASEESSSTQQRHGRRPPSYASEDGVSYVVEARPRSIAPSSNVQIVSMPPPLPHHPS</sequence>
<organism evidence="3 4">
    <name type="scientific">Coniella lustricola</name>
    <dbReference type="NCBI Taxonomy" id="2025994"/>
    <lineage>
        <taxon>Eukaryota</taxon>
        <taxon>Fungi</taxon>
        <taxon>Dikarya</taxon>
        <taxon>Ascomycota</taxon>
        <taxon>Pezizomycotina</taxon>
        <taxon>Sordariomycetes</taxon>
        <taxon>Sordariomycetidae</taxon>
        <taxon>Diaporthales</taxon>
        <taxon>Schizoparmaceae</taxon>
        <taxon>Coniella</taxon>
    </lineage>
</organism>
<feature type="compositionally biased region" description="Low complexity" evidence="1">
    <location>
        <begin position="467"/>
        <end position="482"/>
    </location>
</feature>
<dbReference type="OrthoDB" id="5417811at2759"/>
<dbReference type="InParanoid" id="A0A2T3AH96"/>
<dbReference type="EMBL" id="KZ678389">
    <property type="protein sequence ID" value="PSR97610.1"/>
    <property type="molecule type" value="Genomic_DNA"/>
</dbReference>
<feature type="compositionally biased region" description="Polar residues" evidence="1">
    <location>
        <begin position="147"/>
        <end position="158"/>
    </location>
</feature>
<accession>A0A2T3AH96</accession>
<feature type="region of interest" description="Disordered" evidence="1">
    <location>
        <begin position="145"/>
        <end position="290"/>
    </location>
</feature>
<feature type="region of interest" description="Disordered" evidence="1">
    <location>
        <begin position="451"/>
        <end position="530"/>
    </location>
</feature>
<evidence type="ECO:0000256" key="2">
    <source>
        <dbReference type="SAM" id="Phobius"/>
    </source>
</evidence>
<keyword evidence="4" id="KW-1185">Reference proteome</keyword>
<proteinExistence type="predicted"/>